<evidence type="ECO:0000313" key="3">
    <source>
        <dbReference type="EMBL" id="KAJ7625883.1"/>
    </source>
</evidence>
<dbReference type="SUPFAM" id="SSF54695">
    <property type="entry name" value="POZ domain"/>
    <property type="match status" value="1"/>
</dbReference>
<keyword evidence="4" id="KW-1185">Reference proteome</keyword>
<dbReference type="AlphaFoldDB" id="A0AAD7BN17"/>
<feature type="region of interest" description="Disordered" evidence="1">
    <location>
        <begin position="27"/>
        <end position="51"/>
    </location>
</feature>
<accession>A0AAD7BN17</accession>
<feature type="compositionally biased region" description="Low complexity" evidence="1">
    <location>
        <begin position="27"/>
        <end position="42"/>
    </location>
</feature>
<organism evidence="3 4">
    <name type="scientific">Roridomyces roridus</name>
    <dbReference type="NCBI Taxonomy" id="1738132"/>
    <lineage>
        <taxon>Eukaryota</taxon>
        <taxon>Fungi</taxon>
        <taxon>Dikarya</taxon>
        <taxon>Basidiomycota</taxon>
        <taxon>Agaricomycotina</taxon>
        <taxon>Agaricomycetes</taxon>
        <taxon>Agaricomycetidae</taxon>
        <taxon>Agaricales</taxon>
        <taxon>Marasmiineae</taxon>
        <taxon>Mycenaceae</taxon>
        <taxon>Roridomyces</taxon>
    </lineage>
</organism>
<feature type="domain" description="BTB" evidence="2">
    <location>
        <begin position="66"/>
        <end position="131"/>
    </location>
</feature>
<dbReference type="SMART" id="SM00225">
    <property type="entry name" value="BTB"/>
    <property type="match status" value="1"/>
</dbReference>
<reference evidence="3" key="1">
    <citation type="submission" date="2023-03" db="EMBL/GenBank/DDBJ databases">
        <title>Massive genome expansion in bonnet fungi (Mycena s.s.) driven by repeated elements and novel gene families across ecological guilds.</title>
        <authorList>
            <consortium name="Lawrence Berkeley National Laboratory"/>
            <person name="Harder C.B."/>
            <person name="Miyauchi S."/>
            <person name="Viragh M."/>
            <person name="Kuo A."/>
            <person name="Thoen E."/>
            <person name="Andreopoulos B."/>
            <person name="Lu D."/>
            <person name="Skrede I."/>
            <person name="Drula E."/>
            <person name="Henrissat B."/>
            <person name="Morin E."/>
            <person name="Kohler A."/>
            <person name="Barry K."/>
            <person name="LaButti K."/>
            <person name="Morin E."/>
            <person name="Salamov A."/>
            <person name="Lipzen A."/>
            <person name="Mereny Z."/>
            <person name="Hegedus B."/>
            <person name="Baldrian P."/>
            <person name="Stursova M."/>
            <person name="Weitz H."/>
            <person name="Taylor A."/>
            <person name="Grigoriev I.V."/>
            <person name="Nagy L.G."/>
            <person name="Martin F."/>
            <person name="Kauserud H."/>
        </authorList>
    </citation>
    <scope>NUCLEOTIDE SEQUENCE</scope>
    <source>
        <strain evidence="3">9284</strain>
    </source>
</reference>
<dbReference type="EMBL" id="JARKIF010000012">
    <property type="protein sequence ID" value="KAJ7625883.1"/>
    <property type="molecule type" value="Genomic_DNA"/>
</dbReference>
<name>A0AAD7BN17_9AGAR</name>
<dbReference type="Proteomes" id="UP001221142">
    <property type="component" value="Unassembled WGS sequence"/>
</dbReference>
<sequence>MLRWLTSFTPSFDPLLHAHLHPTTLPNMGASPAVTTTPAGTPTRRRSHSRRRSDIVRCPDLWFHDGNVVIIAGSIAFKVHRGPLERHSEVFDTLFSIPQPKDQDLYEGCPWLEVYDCPSDVLYFLKALYDGLYFKSPGANDFPAVAAVLRLSTKYLVEHLRQRCMSRLSVDWPSTLAGWEHREQAATDSLGHYAPRASCPHPILVIDLALNLNLTSLLPAAFYDLARYGPSKIMVGTPPAPYSLLFDSHHGRAPPPPALRTLSPNLLVKTLRGRERAQRFLADFVITELQGRTPAADCLYLEHDPQHARMCRESFYFIMLNVLRSVGGIACGRDADPLFTLVQAVDMLSRTDFSDGHRQCGLKLCHPCKVDFAAAATRAREEVWRLLPEWFELKEFTTTFVSSQAEGSPVAT</sequence>
<evidence type="ECO:0000256" key="1">
    <source>
        <dbReference type="SAM" id="MobiDB-lite"/>
    </source>
</evidence>
<dbReference type="InterPro" id="IPR000210">
    <property type="entry name" value="BTB/POZ_dom"/>
</dbReference>
<dbReference type="Gene3D" id="3.30.710.10">
    <property type="entry name" value="Potassium Channel Kv1.1, Chain A"/>
    <property type="match status" value="1"/>
</dbReference>
<dbReference type="InterPro" id="IPR011333">
    <property type="entry name" value="SKP1/BTB/POZ_sf"/>
</dbReference>
<protein>
    <recommendedName>
        <fullName evidence="2">BTB domain-containing protein</fullName>
    </recommendedName>
</protein>
<comment type="caution">
    <text evidence="3">The sequence shown here is derived from an EMBL/GenBank/DDBJ whole genome shotgun (WGS) entry which is preliminary data.</text>
</comment>
<dbReference type="PROSITE" id="PS50097">
    <property type="entry name" value="BTB"/>
    <property type="match status" value="1"/>
</dbReference>
<evidence type="ECO:0000313" key="4">
    <source>
        <dbReference type="Proteomes" id="UP001221142"/>
    </source>
</evidence>
<proteinExistence type="predicted"/>
<gene>
    <name evidence="3" type="ORF">FB45DRAFT_991463</name>
</gene>
<evidence type="ECO:0000259" key="2">
    <source>
        <dbReference type="PROSITE" id="PS50097"/>
    </source>
</evidence>